<dbReference type="PANTHER" id="PTHR13794:SF58">
    <property type="entry name" value="MITOCHONDRIAL ENOLASE SUPERFAMILY MEMBER 1"/>
    <property type="match status" value="1"/>
</dbReference>
<evidence type="ECO:0000256" key="1">
    <source>
        <dbReference type="ARBA" id="ARBA00001946"/>
    </source>
</evidence>
<evidence type="ECO:0000313" key="5">
    <source>
        <dbReference type="EMBL" id="SVA78315.1"/>
    </source>
</evidence>
<dbReference type="InterPro" id="IPR029065">
    <property type="entry name" value="Enolase_C-like"/>
</dbReference>
<dbReference type="SMART" id="SM00922">
    <property type="entry name" value="MR_MLE"/>
    <property type="match status" value="1"/>
</dbReference>
<dbReference type="Pfam" id="PF02746">
    <property type="entry name" value="MR_MLE_N"/>
    <property type="match status" value="1"/>
</dbReference>
<protein>
    <recommendedName>
        <fullName evidence="4">Mandelate racemase/muconate lactonizing enzyme C-terminal domain-containing protein</fullName>
    </recommendedName>
</protein>
<dbReference type="Pfam" id="PF13378">
    <property type="entry name" value="MR_MLE_C"/>
    <property type="match status" value="1"/>
</dbReference>
<evidence type="ECO:0000256" key="3">
    <source>
        <dbReference type="ARBA" id="ARBA00022842"/>
    </source>
</evidence>
<dbReference type="AlphaFoldDB" id="A0A381YMT8"/>
<dbReference type="Gene3D" id="3.30.390.10">
    <property type="entry name" value="Enolase-like, N-terminal domain"/>
    <property type="match status" value="1"/>
</dbReference>
<keyword evidence="2" id="KW-0479">Metal-binding</keyword>
<dbReference type="GO" id="GO:0000287">
    <property type="term" value="F:magnesium ion binding"/>
    <property type="evidence" value="ECO:0007669"/>
    <property type="project" value="TreeGrafter"/>
</dbReference>
<dbReference type="SUPFAM" id="SSF54826">
    <property type="entry name" value="Enolase N-terminal domain-like"/>
    <property type="match status" value="1"/>
</dbReference>
<keyword evidence="3" id="KW-0460">Magnesium</keyword>
<dbReference type="InterPro" id="IPR046945">
    <property type="entry name" value="RHMD-like"/>
</dbReference>
<organism evidence="5">
    <name type="scientific">marine metagenome</name>
    <dbReference type="NCBI Taxonomy" id="408172"/>
    <lineage>
        <taxon>unclassified sequences</taxon>
        <taxon>metagenomes</taxon>
        <taxon>ecological metagenomes</taxon>
    </lineage>
</organism>
<dbReference type="Gene3D" id="3.20.20.120">
    <property type="entry name" value="Enolase-like C-terminal domain"/>
    <property type="match status" value="1"/>
</dbReference>
<accession>A0A381YMT8</accession>
<sequence length="378" mass="42047">MSKKVRLKITDVKLIPFKEYRTIGEMEPAWDPGRSRPHDFGAESFVEVHTDQGLIGIGPSVDARLMPAIKEYLLGEDPFDIERHAHVLRYYAWGSAYHGTAGVDIALWDLIGKATDQPLYKIWGGGSDRVIPYASLILLSTPEERAEMAIRLMEEGWKAIKIRIHHETLADDIRTVQSVLEAVDGRMTVMVDANQAESNGTWQPGIQWDYRRAAETSLALQELGVYWLEEPLTGFEFDKLAQLNSSVHMPIAGGEGLPGLHDFLRVCQKDSYDILQPEILVLHGATAMRKIGTLAELYGKQIVPHNGGGNLGVIAHLHLVASWSHAPFLEVLHDPPIGDYMHGFSIMKDPPRVKEDGFISVPQGPGLGVEIDRSLIKK</sequence>
<comment type="cofactor">
    <cofactor evidence="1">
        <name>Mg(2+)</name>
        <dbReference type="ChEBI" id="CHEBI:18420"/>
    </cofactor>
</comment>
<dbReference type="GO" id="GO:0016052">
    <property type="term" value="P:carbohydrate catabolic process"/>
    <property type="evidence" value="ECO:0007669"/>
    <property type="project" value="TreeGrafter"/>
</dbReference>
<dbReference type="InterPro" id="IPR029017">
    <property type="entry name" value="Enolase-like_N"/>
</dbReference>
<dbReference type="PANTHER" id="PTHR13794">
    <property type="entry name" value="ENOLASE SUPERFAMILY, MANDELATE RACEMASE"/>
    <property type="match status" value="1"/>
</dbReference>
<proteinExistence type="predicted"/>
<dbReference type="SFLD" id="SFLDS00001">
    <property type="entry name" value="Enolase"/>
    <property type="match status" value="1"/>
</dbReference>
<dbReference type="EMBL" id="UINC01018608">
    <property type="protein sequence ID" value="SVA78315.1"/>
    <property type="molecule type" value="Genomic_DNA"/>
</dbReference>
<evidence type="ECO:0000259" key="4">
    <source>
        <dbReference type="SMART" id="SM00922"/>
    </source>
</evidence>
<dbReference type="GO" id="GO:0016836">
    <property type="term" value="F:hydro-lyase activity"/>
    <property type="evidence" value="ECO:0007669"/>
    <property type="project" value="TreeGrafter"/>
</dbReference>
<reference evidence="5" key="1">
    <citation type="submission" date="2018-05" db="EMBL/GenBank/DDBJ databases">
        <authorList>
            <person name="Lanie J.A."/>
            <person name="Ng W.-L."/>
            <person name="Kazmierczak K.M."/>
            <person name="Andrzejewski T.M."/>
            <person name="Davidsen T.M."/>
            <person name="Wayne K.J."/>
            <person name="Tettelin H."/>
            <person name="Glass J.I."/>
            <person name="Rusch D."/>
            <person name="Podicherti R."/>
            <person name="Tsui H.-C.T."/>
            <person name="Winkler M.E."/>
        </authorList>
    </citation>
    <scope>NUCLEOTIDE SEQUENCE</scope>
</reference>
<dbReference type="SUPFAM" id="SSF51604">
    <property type="entry name" value="Enolase C-terminal domain-like"/>
    <property type="match status" value="1"/>
</dbReference>
<gene>
    <name evidence="5" type="ORF">METZ01_LOCUS131169</name>
</gene>
<dbReference type="InterPro" id="IPR013342">
    <property type="entry name" value="Mandelate_racemase_C"/>
</dbReference>
<feature type="domain" description="Mandelate racemase/muconate lactonizing enzyme C-terminal" evidence="4">
    <location>
        <begin position="142"/>
        <end position="250"/>
    </location>
</feature>
<evidence type="ECO:0000256" key="2">
    <source>
        <dbReference type="ARBA" id="ARBA00022723"/>
    </source>
</evidence>
<name>A0A381YMT8_9ZZZZ</name>
<dbReference type="CDD" id="cd03316">
    <property type="entry name" value="MR_like"/>
    <property type="match status" value="1"/>
</dbReference>
<dbReference type="InterPro" id="IPR036849">
    <property type="entry name" value="Enolase-like_C_sf"/>
</dbReference>
<dbReference type="InterPro" id="IPR013341">
    <property type="entry name" value="Mandelate_racemase_N_dom"/>
</dbReference>